<proteinExistence type="predicted"/>
<name>A0ABY8W593_9ACTN</name>
<gene>
    <name evidence="3" type="ORF">ACTOB_004944</name>
</gene>
<dbReference type="SUPFAM" id="SSF55729">
    <property type="entry name" value="Acyl-CoA N-acyltransferases (Nat)"/>
    <property type="match status" value="1"/>
</dbReference>
<evidence type="ECO:0000256" key="1">
    <source>
        <dbReference type="ARBA" id="ARBA00022679"/>
    </source>
</evidence>
<dbReference type="Gene3D" id="3.40.630.30">
    <property type="match status" value="1"/>
</dbReference>
<dbReference type="Pfam" id="PF00583">
    <property type="entry name" value="Acetyltransf_1"/>
    <property type="match status" value="1"/>
</dbReference>
<protein>
    <submittedName>
        <fullName evidence="3">GNAT family N-acetyltransferase</fullName>
    </submittedName>
</protein>
<dbReference type="PANTHER" id="PTHR13947:SF37">
    <property type="entry name" value="LD18367P"/>
    <property type="match status" value="1"/>
</dbReference>
<dbReference type="PROSITE" id="PS51186">
    <property type="entry name" value="GNAT"/>
    <property type="match status" value="1"/>
</dbReference>
<dbReference type="InterPro" id="IPR050769">
    <property type="entry name" value="NAT_camello-type"/>
</dbReference>
<reference evidence="3 4" key="1">
    <citation type="submission" date="2023-06" db="EMBL/GenBank/DDBJ databases">
        <authorList>
            <person name="Yushchuk O."/>
            <person name="Binda E."/>
            <person name="Ruckert-Reed C."/>
            <person name="Fedorenko V."/>
            <person name="Kalinowski J."/>
            <person name="Marinelli F."/>
        </authorList>
    </citation>
    <scope>NUCLEOTIDE SEQUENCE [LARGE SCALE GENOMIC DNA]</scope>
    <source>
        <strain evidence="3 4">NRRL 3884</strain>
    </source>
</reference>
<dbReference type="InterPro" id="IPR000182">
    <property type="entry name" value="GNAT_dom"/>
</dbReference>
<accession>A0ABY8W593</accession>
<dbReference type="RefSeq" id="WP_284914187.1">
    <property type="nucleotide sequence ID" value="NZ_CP126980.1"/>
</dbReference>
<sequence length="196" mass="21065">MTTLAIGNGFTEAERARVGALYWEAFGRKLRPAFGDSAIGSAQVTAALTADRMLVARSDGEVVGVCGYHRDGRGAADLSWGRLRRALGTPAALRALLVLAPLDRRERPGVLVLDGICVDAGQRGRGVGSALLSAAVERARHYHDQWVQLSVVDTNPRAEALYRRLGFRAVGEGSLGALGQVYGFQRFTTMRKKVGE</sequence>
<dbReference type="PANTHER" id="PTHR13947">
    <property type="entry name" value="GNAT FAMILY N-ACETYLTRANSFERASE"/>
    <property type="match status" value="1"/>
</dbReference>
<dbReference type="Proteomes" id="UP001240150">
    <property type="component" value="Chromosome"/>
</dbReference>
<feature type="domain" description="N-acetyltransferase" evidence="2">
    <location>
        <begin position="5"/>
        <end position="195"/>
    </location>
</feature>
<evidence type="ECO:0000259" key="2">
    <source>
        <dbReference type="PROSITE" id="PS51186"/>
    </source>
</evidence>
<evidence type="ECO:0000313" key="3">
    <source>
        <dbReference type="EMBL" id="WIM92980.1"/>
    </source>
</evidence>
<keyword evidence="1" id="KW-0808">Transferase</keyword>
<dbReference type="InterPro" id="IPR016181">
    <property type="entry name" value="Acyl_CoA_acyltransferase"/>
</dbReference>
<dbReference type="CDD" id="cd04301">
    <property type="entry name" value="NAT_SF"/>
    <property type="match status" value="1"/>
</dbReference>
<keyword evidence="4" id="KW-1185">Reference proteome</keyword>
<dbReference type="EMBL" id="CP126980">
    <property type="protein sequence ID" value="WIM92980.1"/>
    <property type="molecule type" value="Genomic_DNA"/>
</dbReference>
<organism evidence="3 4">
    <name type="scientific">Actinoplanes oblitus</name>
    <dbReference type="NCBI Taxonomy" id="3040509"/>
    <lineage>
        <taxon>Bacteria</taxon>
        <taxon>Bacillati</taxon>
        <taxon>Actinomycetota</taxon>
        <taxon>Actinomycetes</taxon>
        <taxon>Micromonosporales</taxon>
        <taxon>Micromonosporaceae</taxon>
        <taxon>Actinoplanes</taxon>
    </lineage>
</organism>
<evidence type="ECO:0000313" key="4">
    <source>
        <dbReference type="Proteomes" id="UP001240150"/>
    </source>
</evidence>